<gene>
    <name evidence="2" type="ORF">GCM10023203_14030</name>
</gene>
<name>A0ABP9E2R5_9PSEU</name>
<reference evidence="3" key="1">
    <citation type="journal article" date="2019" name="Int. J. Syst. Evol. Microbiol.">
        <title>The Global Catalogue of Microorganisms (GCM) 10K type strain sequencing project: providing services to taxonomists for standard genome sequencing and annotation.</title>
        <authorList>
            <consortium name="The Broad Institute Genomics Platform"/>
            <consortium name="The Broad Institute Genome Sequencing Center for Infectious Disease"/>
            <person name="Wu L."/>
            <person name="Ma J."/>
        </authorList>
    </citation>
    <scope>NUCLEOTIDE SEQUENCE [LARGE SCALE GENOMIC DNA]</scope>
    <source>
        <strain evidence="3">JCM 17983</strain>
    </source>
</reference>
<organism evidence="2 3">
    <name type="scientific">Actinomycetospora straminea</name>
    <dbReference type="NCBI Taxonomy" id="663607"/>
    <lineage>
        <taxon>Bacteria</taxon>
        <taxon>Bacillati</taxon>
        <taxon>Actinomycetota</taxon>
        <taxon>Actinomycetes</taxon>
        <taxon>Pseudonocardiales</taxon>
        <taxon>Pseudonocardiaceae</taxon>
        <taxon>Actinomycetospora</taxon>
    </lineage>
</organism>
<evidence type="ECO:0000256" key="1">
    <source>
        <dbReference type="SAM" id="MobiDB-lite"/>
    </source>
</evidence>
<dbReference type="EMBL" id="BAABHQ010000002">
    <property type="protein sequence ID" value="GAA4866799.1"/>
    <property type="molecule type" value="Genomic_DNA"/>
</dbReference>
<comment type="caution">
    <text evidence="2">The sequence shown here is derived from an EMBL/GenBank/DDBJ whole genome shotgun (WGS) entry which is preliminary data.</text>
</comment>
<sequence>MTVDYLAGASPAGRAVWSTQCFLPWLRAECTARQLRVFRQHRWAEWLVHSVNVLPRVDAECVVGPEDAERRRIFEALREDPHDRSVRASSVDTRAGSVTAGRSRT</sequence>
<proteinExistence type="predicted"/>
<accession>A0ABP9E2R5</accession>
<evidence type="ECO:0000313" key="2">
    <source>
        <dbReference type="EMBL" id="GAA4866799.1"/>
    </source>
</evidence>
<dbReference type="Proteomes" id="UP001500457">
    <property type="component" value="Unassembled WGS sequence"/>
</dbReference>
<keyword evidence="3" id="KW-1185">Reference proteome</keyword>
<feature type="region of interest" description="Disordered" evidence="1">
    <location>
        <begin position="81"/>
        <end position="105"/>
    </location>
</feature>
<protein>
    <submittedName>
        <fullName evidence="2">Uncharacterized protein</fullName>
    </submittedName>
</protein>
<evidence type="ECO:0000313" key="3">
    <source>
        <dbReference type="Proteomes" id="UP001500457"/>
    </source>
</evidence>